<protein>
    <submittedName>
        <fullName evidence="5">Trypsin-6</fullName>
    </submittedName>
</protein>
<dbReference type="InterPro" id="IPR018114">
    <property type="entry name" value="TRYPSIN_HIS"/>
</dbReference>
<gene>
    <name evidence="5" type="primary">LOC108889044</name>
</gene>
<reference evidence="5" key="1">
    <citation type="submission" date="2025-08" db="UniProtKB">
        <authorList>
            <consortium name="RefSeq"/>
        </authorList>
    </citation>
    <scope>IDENTIFICATION</scope>
    <source>
        <tissue evidence="5">Brain</tissue>
    </source>
</reference>
<dbReference type="InterPro" id="IPR001254">
    <property type="entry name" value="Trypsin_dom"/>
</dbReference>
<dbReference type="PROSITE" id="PS00134">
    <property type="entry name" value="TRYPSIN_HIS"/>
    <property type="match status" value="1"/>
</dbReference>
<organism evidence="4 5">
    <name type="scientific">Lates calcarifer</name>
    <name type="common">Barramundi</name>
    <name type="synonym">Holocentrus calcarifer</name>
    <dbReference type="NCBI Taxonomy" id="8187"/>
    <lineage>
        <taxon>Eukaryota</taxon>
        <taxon>Metazoa</taxon>
        <taxon>Chordata</taxon>
        <taxon>Craniata</taxon>
        <taxon>Vertebrata</taxon>
        <taxon>Euteleostomi</taxon>
        <taxon>Actinopterygii</taxon>
        <taxon>Neopterygii</taxon>
        <taxon>Teleostei</taxon>
        <taxon>Neoteleostei</taxon>
        <taxon>Acanthomorphata</taxon>
        <taxon>Carangaria</taxon>
        <taxon>Carangaria incertae sedis</taxon>
        <taxon>Centropomidae</taxon>
        <taxon>Lates</taxon>
    </lineage>
</organism>
<sequence>MSLTEMANMAPFLLLLWVGVTMTTALDLQKRIIGGQRCSDDERHYHVKLMMWNHNYERSFCGGSLISQHWILTAAHCLVPRGVIYAVLNVHPCPRELVQIKEPPKIYRDSSGRDHDLMLLKLPKPAGIQSNDLPILPNEEVCPEIGATLQTAGHTAPGTLLYGHQYCFESPTLQCANIKVVDCNPLLTSLKNDPIYYTSKHQNIFCGWADKVDTCPGDSGGGVVDQHKKIHGVISFGDFVIPSSIPNAFMKLCKKEYLDWIKKEAKDP</sequence>
<proteinExistence type="predicted"/>
<dbReference type="GO" id="GO:0004252">
    <property type="term" value="F:serine-type endopeptidase activity"/>
    <property type="evidence" value="ECO:0007669"/>
    <property type="project" value="InterPro"/>
</dbReference>
<dbReference type="SUPFAM" id="SSF50494">
    <property type="entry name" value="Trypsin-like serine proteases"/>
    <property type="match status" value="1"/>
</dbReference>
<dbReference type="GeneID" id="108889044"/>
<evidence type="ECO:0000256" key="2">
    <source>
        <dbReference type="SAM" id="SignalP"/>
    </source>
</evidence>
<dbReference type="Proteomes" id="UP000694890">
    <property type="component" value="Linkage group LG5"/>
</dbReference>
<feature type="signal peptide" evidence="2">
    <location>
        <begin position="1"/>
        <end position="25"/>
    </location>
</feature>
<dbReference type="Gene3D" id="2.40.10.10">
    <property type="entry name" value="Trypsin-like serine proteases"/>
    <property type="match status" value="1"/>
</dbReference>
<dbReference type="SMART" id="SM00020">
    <property type="entry name" value="Tryp_SPc"/>
    <property type="match status" value="1"/>
</dbReference>
<feature type="chain" id="PRO_5042560016" evidence="2">
    <location>
        <begin position="26"/>
        <end position="268"/>
    </location>
</feature>
<keyword evidence="2" id="KW-0732">Signal</keyword>
<dbReference type="CDD" id="cd00190">
    <property type="entry name" value="Tryp_SPc"/>
    <property type="match status" value="1"/>
</dbReference>
<dbReference type="InterPro" id="IPR001314">
    <property type="entry name" value="Peptidase_S1A"/>
</dbReference>
<keyword evidence="1" id="KW-1015">Disulfide bond</keyword>
<evidence type="ECO:0000259" key="3">
    <source>
        <dbReference type="PROSITE" id="PS50240"/>
    </source>
</evidence>
<dbReference type="PANTHER" id="PTHR24271:SF47">
    <property type="entry name" value="KALLIKREIN-1"/>
    <property type="match status" value="1"/>
</dbReference>
<dbReference type="PROSITE" id="PS50240">
    <property type="entry name" value="TRYPSIN_DOM"/>
    <property type="match status" value="1"/>
</dbReference>
<dbReference type="AlphaFoldDB" id="A0AAJ7V8R1"/>
<dbReference type="GO" id="GO:0030141">
    <property type="term" value="C:secretory granule"/>
    <property type="evidence" value="ECO:0007669"/>
    <property type="project" value="TreeGrafter"/>
</dbReference>
<dbReference type="PRINTS" id="PR00722">
    <property type="entry name" value="CHYMOTRYPSIN"/>
</dbReference>
<dbReference type="Pfam" id="PF00089">
    <property type="entry name" value="Trypsin"/>
    <property type="match status" value="1"/>
</dbReference>
<dbReference type="PANTHER" id="PTHR24271">
    <property type="entry name" value="KALLIKREIN-RELATED"/>
    <property type="match status" value="1"/>
</dbReference>
<evidence type="ECO:0000256" key="1">
    <source>
        <dbReference type="ARBA" id="ARBA00023157"/>
    </source>
</evidence>
<evidence type="ECO:0000313" key="4">
    <source>
        <dbReference type="Proteomes" id="UP000694890"/>
    </source>
</evidence>
<evidence type="ECO:0000313" key="5">
    <source>
        <dbReference type="RefSeq" id="XP_018540834.2"/>
    </source>
</evidence>
<feature type="domain" description="Peptidase S1" evidence="3">
    <location>
        <begin position="32"/>
        <end position="266"/>
    </location>
</feature>
<dbReference type="RefSeq" id="XP_018540834.2">
    <property type="nucleotide sequence ID" value="XM_018685318.2"/>
</dbReference>
<dbReference type="InterPro" id="IPR009003">
    <property type="entry name" value="Peptidase_S1_PA"/>
</dbReference>
<dbReference type="GO" id="GO:0006508">
    <property type="term" value="P:proteolysis"/>
    <property type="evidence" value="ECO:0007669"/>
    <property type="project" value="InterPro"/>
</dbReference>
<accession>A0AAJ7V8R1</accession>
<name>A0AAJ7V8R1_LATCA</name>
<dbReference type="InterPro" id="IPR043504">
    <property type="entry name" value="Peptidase_S1_PA_chymotrypsin"/>
</dbReference>
<dbReference type="KEGG" id="lcf:108889044"/>